<dbReference type="SUPFAM" id="SSF48452">
    <property type="entry name" value="TPR-like"/>
    <property type="match status" value="1"/>
</dbReference>
<comment type="caution">
    <text evidence="1">The sequence shown here is derived from an EMBL/GenBank/DDBJ whole genome shotgun (WGS) entry which is preliminary data.</text>
</comment>
<dbReference type="EMBL" id="WHLY01000002">
    <property type="protein sequence ID" value="MPR34689.1"/>
    <property type="molecule type" value="Genomic_DNA"/>
</dbReference>
<dbReference type="InterPro" id="IPR011990">
    <property type="entry name" value="TPR-like_helical_dom_sf"/>
</dbReference>
<dbReference type="PROSITE" id="PS51257">
    <property type="entry name" value="PROKAR_LIPOPROTEIN"/>
    <property type="match status" value="1"/>
</dbReference>
<dbReference type="Proteomes" id="UP000479293">
    <property type="component" value="Unassembled WGS sequence"/>
</dbReference>
<dbReference type="Gene3D" id="1.25.40.390">
    <property type="match status" value="1"/>
</dbReference>
<organism evidence="1 2">
    <name type="scientific">Salmonirosea aquatica</name>
    <dbReference type="NCBI Taxonomy" id="2654236"/>
    <lineage>
        <taxon>Bacteria</taxon>
        <taxon>Pseudomonadati</taxon>
        <taxon>Bacteroidota</taxon>
        <taxon>Cytophagia</taxon>
        <taxon>Cytophagales</taxon>
        <taxon>Spirosomataceae</taxon>
        <taxon>Salmonirosea</taxon>
    </lineage>
</organism>
<proteinExistence type="predicted"/>
<name>A0A7C9FQE0_9BACT</name>
<dbReference type="RefSeq" id="WP_152761121.1">
    <property type="nucleotide sequence ID" value="NZ_WHLY01000002.1"/>
</dbReference>
<reference evidence="1 2" key="1">
    <citation type="submission" date="2019-10" db="EMBL/GenBank/DDBJ databases">
        <title>Draft Genome Sequence of Cytophagaceae sp. SJW1-29.</title>
        <authorList>
            <person name="Choi A."/>
        </authorList>
    </citation>
    <scope>NUCLEOTIDE SEQUENCE [LARGE SCALE GENOMIC DNA]</scope>
    <source>
        <strain evidence="1 2">SJW1-29</strain>
    </source>
</reference>
<evidence type="ECO:0000313" key="2">
    <source>
        <dbReference type="Proteomes" id="UP000479293"/>
    </source>
</evidence>
<dbReference type="AlphaFoldDB" id="A0A7C9FQE0"/>
<protein>
    <submittedName>
        <fullName evidence="1">SusD/RagB family nutrient-binding outer membrane lipoprotein</fullName>
    </submittedName>
</protein>
<keyword evidence="1" id="KW-0449">Lipoprotein</keyword>
<sequence>MKFLKYKILLLATAGFLVTSCDKQDFVDVNTNPDALSAIPPQNQFLNATIAIHGQDFEAFYDLYRRIMPWLQYTTGLNGNQGAFTQTFDNFSQRYGRLYSGVGDRLYDLEKLVENMPAEEQPRYTNMIRIARILKAYYTFYVSDIYGAIPYSEAFQGRYGGTLQPGYDTQQEIFAQLDSEIKEAVATLKTNPTVPQISLGSYDQYYGGNAQSWVKAGNALRLKIAMRQIKVNASTAQTIIKEVLAMPAADLMASNADGWVFKANAAFTGGGNWDPTTLRAPKPIVDFMWQTKDPRIDAFFTPNSYSQANIDLLIAANRLPSGTKAPERRYVGSFTNPDQVKLPAITQQYYTPRSITANGQQLTIDTLSYIQPRLFSATIADANGNAGTGFSYLPVITFSDFAFMRAEAAARGITAESAKTWYEMGVTSSINWYDMVAQGAQLTNYTPVTQAEIDAYLARPEVAFDASKALNQIASQAYLHFLKQPTEGWANWKRTGIPNDNSVVPMPTLTNNGATLIIPRRAPIGLVNPSDPNFTNKQAAYDAMLALPGFGRDLQDATGRVWWDQP</sequence>
<keyword evidence="2" id="KW-1185">Reference proteome</keyword>
<dbReference type="InterPro" id="IPR041662">
    <property type="entry name" value="SusD-like_2"/>
</dbReference>
<dbReference type="Pfam" id="PF12771">
    <property type="entry name" value="SusD-like_2"/>
    <property type="match status" value="1"/>
</dbReference>
<gene>
    <name evidence="1" type="ORF">GBK04_15315</name>
</gene>
<evidence type="ECO:0000313" key="1">
    <source>
        <dbReference type="EMBL" id="MPR34689.1"/>
    </source>
</evidence>
<accession>A0A7C9FQE0</accession>